<reference evidence="3" key="2">
    <citation type="journal article" date="2024" name="Nature">
        <title>Anoxygenic phototroph of the Chloroflexota uses a type I reaction centre.</title>
        <authorList>
            <person name="Tsuji J.M."/>
            <person name="Shaw N.A."/>
            <person name="Nagashima S."/>
            <person name="Venkiteswaran J.J."/>
            <person name="Schiff S.L."/>
            <person name="Watanabe T."/>
            <person name="Fukui M."/>
            <person name="Hanada S."/>
            <person name="Tank M."/>
            <person name="Neufeld J.D."/>
        </authorList>
    </citation>
    <scope>NUCLEOTIDE SEQUENCE</scope>
    <source>
        <strain evidence="3">L227-S17</strain>
    </source>
</reference>
<feature type="domain" description="Glycosyltransferase subfamily 4-like N-terminal" evidence="1">
    <location>
        <begin position="50"/>
        <end position="176"/>
    </location>
</feature>
<evidence type="ECO:0000259" key="1">
    <source>
        <dbReference type="Pfam" id="PF13439"/>
    </source>
</evidence>
<evidence type="ECO:0000313" key="3">
    <source>
        <dbReference type="EMBL" id="WJW65898.1"/>
    </source>
</evidence>
<proteinExistence type="predicted"/>
<dbReference type="Pfam" id="PF13439">
    <property type="entry name" value="Glyco_transf_4"/>
    <property type="match status" value="1"/>
</dbReference>
<dbReference type="EMBL" id="CP128399">
    <property type="protein sequence ID" value="WJW65898.1"/>
    <property type="molecule type" value="Genomic_DNA"/>
</dbReference>
<keyword evidence="5" id="KW-1185">Reference proteome</keyword>
<dbReference type="InterPro" id="IPR050194">
    <property type="entry name" value="Glycosyltransferase_grp1"/>
</dbReference>
<dbReference type="PANTHER" id="PTHR45947:SF3">
    <property type="entry name" value="SULFOQUINOVOSYL TRANSFERASE SQD2"/>
    <property type="match status" value="1"/>
</dbReference>
<reference evidence="2 4" key="1">
    <citation type="submission" date="2020-06" db="EMBL/GenBank/DDBJ databases">
        <title>Anoxygenic phototrophic Chloroflexota member uses a Type I reaction center.</title>
        <authorList>
            <person name="Tsuji J.M."/>
            <person name="Shaw N.A."/>
            <person name="Nagashima S."/>
            <person name="Venkiteswaran J."/>
            <person name="Schiff S.L."/>
            <person name="Hanada S."/>
            <person name="Tank M."/>
            <person name="Neufeld J.D."/>
        </authorList>
    </citation>
    <scope>NUCLEOTIDE SEQUENCE [LARGE SCALE GENOMIC DNA]</scope>
    <source>
        <strain evidence="2">L227-S17</strain>
    </source>
</reference>
<dbReference type="Pfam" id="PF13692">
    <property type="entry name" value="Glyco_trans_1_4"/>
    <property type="match status" value="1"/>
</dbReference>
<dbReference type="SUPFAM" id="SSF53756">
    <property type="entry name" value="UDP-Glycosyltransferase/glycogen phosphorylase"/>
    <property type="match status" value="1"/>
</dbReference>
<accession>A0A8T7M2B4</accession>
<evidence type="ECO:0000313" key="2">
    <source>
        <dbReference type="EMBL" id="NWJ46529.1"/>
    </source>
</evidence>
<dbReference type="EMBL" id="JACATZ010000001">
    <property type="protein sequence ID" value="NWJ46529.1"/>
    <property type="molecule type" value="Genomic_DNA"/>
</dbReference>
<gene>
    <name evidence="2" type="ORF">HXX08_11675</name>
    <name evidence="3" type="ORF">OZ401_001678</name>
</gene>
<protein>
    <submittedName>
        <fullName evidence="2">Glycosyltransferase family 4 protein</fullName>
    </submittedName>
</protein>
<dbReference type="Proteomes" id="UP000521676">
    <property type="component" value="Unassembled WGS sequence"/>
</dbReference>
<name>A0A8T7M2B4_9CHLR</name>
<dbReference type="AlphaFoldDB" id="A0A8T7M2B4"/>
<dbReference type="PANTHER" id="PTHR45947">
    <property type="entry name" value="SULFOQUINOVOSYL TRANSFERASE SQD2"/>
    <property type="match status" value="1"/>
</dbReference>
<dbReference type="Proteomes" id="UP001431572">
    <property type="component" value="Chromosome 1"/>
</dbReference>
<dbReference type="GO" id="GO:0016757">
    <property type="term" value="F:glycosyltransferase activity"/>
    <property type="evidence" value="ECO:0007669"/>
    <property type="project" value="TreeGrafter"/>
</dbReference>
<dbReference type="Gene3D" id="3.40.50.2000">
    <property type="entry name" value="Glycogen Phosphorylase B"/>
    <property type="match status" value="2"/>
</dbReference>
<evidence type="ECO:0000313" key="5">
    <source>
        <dbReference type="Proteomes" id="UP001431572"/>
    </source>
</evidence>
<sequence>MEPKKFAFVMEQTLGNAVHASNLKNAYRNETGVKIEWLDVNYPPTSRLEQLPVLRNWTIRAGLKARRAISKLNYKPDLFFFHTATLTVFSIDKTKGVPTIISLDATPKNLDSVGQAYNHKQGNRLSEEMKLAMHRRSYRAAKALVTWSHWVKKSLVEDYGIAPDKVEVIRPGTNLQLWQLSDQEWQTRRVKSNTDPVRILFVGGDFERKGGKLLLQTYREIIKSKGLKAELHLVTKADIPNEPELGLFVHHGIAANSPEMQKLYKQADIFALPTEGDCLPVVIGEALASALPVISTRVGAIDEAVLEGQNGFLIKPRDGAALSRALITLLESPNLRLQMGERSLALAKTDHDALQNSRKLLELCEVIANSKSLLTV</sequence>
<dbReference type="RefSeq" id="WP_341467786.1">
    <property type="nucleotide sequence ID" value="NZ_CP128399.1"/>
</dbReference>
<dbReference type="CDD" id="cd03801">
    <property type="entry name" value="GT4_PimA-like"/>
    <property type="match status" value="1"/>
</dbReference>
<organism evidence="2 4">
    <name type="scientific">Candidatus Chlorohelix allophototropha</name>
    <dbReference type="NCBI Taxonomy" id="3003348"/>
    <lineage>
        <taxon>Bacteria</taxon>
        <taxon>Bacillati</taxon>
        <taxon>Chloroflexota</taxon>
        <taxon>Chloroflexia</taxon>
        <taxon>Candidatus Chloroheliales</taxon>
        <taxon>Candidatus Chloroheliaceae</taxon>
        <taxon>Candidatus Chlorohelix</taxon>
    </lineage>
</organism>
<dbReference type="InterPro" id="IPR028098">
    <property type="entry name" value="Glyco_trans_4-like_N"/>
</dbReference>
<evidence type="ECO:0000313" key="4">
    <source>
        <dbReference type="Proteomes" id="UP000521676"/>
    </source>
</evidence>